<evidence type="ECO:0000313" key="3">
    <source>
        <dbReference type="Proteomes" id="UP000000270"/>
    </source>
</evidence>
<reference evidence="2 3" key="3">
    <citation type="journal article" date="2008" name="BMC Genomics">
        <title>The genome of the versatile nitrogen fixer Azorhizobium caulinodans ORS571.</title>
        <authorList>
            <person name="Lee KB."/>
            <person name="Backer P.D."/>
            <person name="Aono T."/>
            <person name="Liu CT."/>
            <person name="Suzuki S."/>
            <person name="Suzuki T."/>
            <person name="Kaneko T."/>
            <person name="Yamada M."/>
            <person name="Tabata S."/>
            <person name="Kupfer D.M."/>
            <person name="Najar F.Z."/>
            <person name="Wiley G.B."/>
            <person name="Roe B."/>
            <person name="Binnewies T.T."/>
            <person name="Ussery D.W."/>
            <person name="D'Haeze W."/>
            <person name="Herder J.D."/>
            <person name="Gevers D."/>
            <person name="Vereecke D."/>
            <person name="Holsters M."/>
            <person name="Oyaizu H."/>
        </authorList>
    </citation>
    <scope>NUCLEOTIDE SEQUENCE [LARGE SCALE GENOMIC DNA]</scope>
    <source>
        <strain evidence="3">ATCC 43989 / DSM 5975 / JCM 20966 / LMG 6465 / NBRC 14845 / NCIMB 13405 / ORS 571</strain>
    </source>
</reference>
<name>A8IKA0_AZOC5</name>
<dbReference type="AlphaFoldDB" id="A8IKA0"/>
<reference evidence="2 3" key="4">
    <citation type="journal article" date="2009" name="Appl. Environ. Microbiol.">
        <title>Comparative genome-wide transcriptional profiling of Azorhizobium caulinodans ORS571 grown under free-living and symbiotic conditions.</title>
        <authorList>
            <person name="Tsukada S."/>
            <person name="Aono T."/>
            <person name="Akiba N."/>
            <person name="Lee KB."/>
            <person name="Liu CT."/>
            <person name="Toyazaki H."/>
            <person name="Oyaizu H."/>
        </authorList>
    </citation>
    <scope>NUCLEOTIDE SEQUENCE [LARGE SCALE GENOMIC DNA]</scope>
    <source>
        <strain evidence="3">ATCC 43989 / DSM 5975 / JCM 20966 / LMG 6465 / NBRC 14845 / NCIMB 13405 / ORS 571</strain>
    </source>
</reference>
<dbReference type="Pfam" id="PF10074">
    <property type="entry name" value="RovC_DNA-bd"/>
    <property type="match status" value="1"/>
</dbReference>
<dbReference type="STRING" id="438753.AZC_3879"/>
<accession>A8IKA0</accession>
<dbReference type="EMBL" id="AP009384">
    <property type="protein sequence ID" value="BAF89877.1"/>
    <property type="molecule type" value="Genomic_DNA"/>
</dbReference>
<evidence type="ECO:0000313" key="2">
    <source>
        <dbReference type="EMBL" id="BAF89877.1"/>
    </source>
</evidence>
<feature type="domain" description="T6SS Transcription factor RovC-like DNA binding" evidence="1">
    <location>
        <begin position="59"/>
        <end position="162"/>
    </location>
</feature>
<dbReference type="Proteomes" id="UP000000270">
    <property type="component" value="Chromosome"/>
</dbReference>
<proteinExistence type="predicted"/>
<dbReference type="KEGG" id="azc:AZC_3879"/>
<gene>
    <name evidence="2" type="ordered locus">AZC_3879</name>
</gene>
<organism evidence="2 3">
    <name type="scientific">Azorhizobium caulinodans (strain ATCC 43989 / DSM 5975 / JCM 20966 / LMG 6465 / NBRC 14845 / NCIMB 13405 / ORS 571)</name>
    <dbReference type="NCBI Taxonomy" id="438753"/>
    <lineage>
        <taxon>Bacteria</taxon>
        <taxon>Pseudomonadati</taxon>
        <taxon>Pseudomonadota</taxon>
        <taxon>Alphaproteobacteria</taxon>
        <taxon>Hyphomicrobiales</taxon>
        <taxon>Xanthobacteraceae</taxon>
        <taxon>Azorhizobium</taxon>
    </lineage>
</organism>
<sequence length="167" mass="18550">MIVGSPPAFADGVRLREVDGISTLQLSPEGAHASIGEGRHQSQILFLPVRHRDALMAAVIPMDADLMGRVEALKRFWRTVEGRLPPPDMRMTPQQRRRLRSMMLAADGRANHASYRDIAVALFGAMRATSEPWKTSSLRDRVIGLVKGGHALIGGGYLKLLRHRRRP</sequence>
<dbReference type="eggNOG" id="COG5419">
    <property type="taxonomic scope" value="Bacteria"/>
</dbReference>
<evidence type="ECO:0000259" key="1">
    <source>
        <dbReference type="Pfam" id="PF10074"/>
    </source>
</evidence>
<dbReference type="InterPro" id="IPR018754">
    <property type="entry name" value="RovC-like_DNA-bd"/>
</dbReference>
<protein>
    <recommendedName>
        <fullName evidence="1">T6SS Transcription factor RovC-like DNA binding domain-containing protein</fullName>
    </recommendedName>
</protein>
<reference evidence="2 3" key="1">
    <citation type="journal article" date="2007" name="Appl. Environ. Microbiol.">
        <title>Rhizobial factors required for stem nodule maturation and maintenance in Sesbania rostrata-Azorhizobium caulinodans ORS571 symbiosis.</title>
        <authorList>
            <person name="Suzuki S."/>
            <person name="Aono T."/>
            <person name="Lee KB."/>
            <person name="Suzuki T."/>
            <person name="Liu CT."/>
            <person name="Miwa H."/>
            <person name="Wakao S."/>
            <person name="Iki T."/>
            <person name="Oyaizu H."/>
        </authorList>
    </citation>
    <scope>NUCLEOTIDE SEQUENCE [LARGE SCALE GENOMIC DNA]</scope>
    <source>
        <strain evidence="3">ATCC 43989 / DSM 5975 / JCM 20966 / LMG 6465 / NBRC 14845 / NCIMB 13405 / ORS 571</strain>
    </source>
</reference>
<reference evidence="2 3" key="5">
    <citation type="journal article" date="2010" name="Appl. Environ. Microbiol.">
        <title>phrR-like gene praR of Azorhizobium caulinodans ORS571 is essential for symbiosis with Sesbania rostrata and is involved in expression of reb genes.</title>
        <authorList>
            <person name="Akiba N."/>
            <person name="Aono T."/>
            <person name="Toyazaki H."/>
            <person name="Sato S."/>
            <person name="Oyaizu H."/>
        </authorList>
    </citation>
    <scope>NUCLEOTIDE SEQUENCE [LARGE SCALE GENOMIC DNA]</scope>
    <source>
        <strain evidence="3">ATCC 43989 / DSM 5975 / JCM 20966 / LMG 6465 / NBRC 14845 / NCIMB 13405 / ORS 571</strain>
    </source>
</reference>
<dbReference type="HOGENOM" id="CLU_111973_3_0_5"/>
<keyword evidence="3" id="KW-1185">Reference proteome</keyword>
<reference evidence="2 3" key="6">
    <citation type="journal article" date="2011" name="Appl. Environ. Microbiol.">
        <title>Involvement of the azorhizobial chromosome partition gene (parA) in the onset of bacteroid differentiation during Sesbania rostrata stem nodule development.</title>
        <authorList>
            <person name="Liu CT."/>
            <person name="Lee KB."/>
            <person name="Wang YS."/>
            <person name="Peng MH."/>
            <person name="Lee KT."/>
            <person name="Suzuki S."/>
            <person name="Suzuki T."/>
            <person name="Oyaizu H."/>
        </authorList>
    </citation>
    <scope>NUCLEOTIDE SEQUENCE [LARGE SCALE GENOMIC DNA]</scope>
    <source>
        <strain evidence="3">ATCC 43989 / DSM 5975 / JCM 20966 / LMG 6465 / NBRC 14845 / NCIMB 13405 / ORS 571</strain>
    </source>
</reference>
<reference evidence="3" key="2">
    <citation type="submission" date="2007-04" db="EMBL/GenBank/DDBJ databases">
        <title>Complete genome sequence of the nitrogen-fixing bacterium Azorhizobium caulinodans ORS571.</title>
        <authorList>
            <person name="Lee K.B."/>
            <person name="Backer P.D."/>
            <person name="Aono T."/>
            <person name="Liu C.T."/>
            <person name="Suzuki S."/>
            <person name="Suzuki T."/>
            <person name="Kaneko T."/>
            <person name="Yamada M."/>
            <person name="Tabata S."/>
            <person name="Kupfer D.M."/>
            <person name="Najar F.Z."/>
            <person name="Wiley G.B."/>
            <person name="Roe B."/>
            <person name="Binnewies T."/>
            <person name="Ussery D."/>
            <person name="Vereecke D."/>
            <person name="Gevers D."/>
            <person name="Holsters M."/>
            <person name="Oyaizu H."/>
        </authorList>
    </citation>
    <scope>NUCLEOTIDE SEQUENCE [LARGE SCALE GENOMIC DNA]</scope>
    <source>
        <strain evidence="3">ATCC 43989 / DSM 5975 / JCM 20966 / LMG 6465 / NBRC 14845 / NCIMB 13405 / ORS 571</strain>
    </source>
</reference>